<dbReference type="InterPro" id="IPR039057">
    <property type="entry name" value="Spo22/ZIP4"/>
</dbReference>
<dbReference type="SUPFAM" id="SSF48452">
    <property type="entry name" value="TPR-like"/>
    <property type="match status" value="1"/>
</dbReference>
<name>A0ABP1FM51_9CHLO</name>
<protein>
    <recommendedName>
        <fullName evidence="2">Protein ZIP4 homolog</fullName>
    </recommendedName>
</protein>
<proteinExistence type="predicted"/>
<evidence type="ECO:0000256" key="2">
    <source>
        <dbReference type="ARBA" id="ARBA00031845"/>
    </source>
</evidence>
<dbReference type="Proteomes" id="UP001497392">
    <property type="component" value="Unassembled WGS sequence"/>
</dbReference>
<dbReference type="InterPro" id="IPR013940">
    <property type="entry name" value="Spo22/ZIP4/TEX11"/>
</dbReference>
<dbReference type="EMBL" id="CAXHTA020000003">
    <property type="protein sequence ID" value="CAL5220259.1"/>
    <property type="molecule type" value="Genomic_DNA"/>
</dbReference>
<dbReference type="PANTHER" id="PTHR40375">
    <property type="entry name" value="SPORULATION-SPECIFIC PROTEIN 22"/>
    <property type="match status" value="1"/>
</dbReference>
<organism evidence="3 4">
    <name type="scientific">Coccomyxa viridis</name>
    <dbReference type="NCBI Taxonomy" id="1274662"/>
    <lineage>
        <taxon>Eukaryota</taxon>
        <taxon>Viridiplantae</taxon>
        <taxon>Chlorophyta</taxon>
        <taxon>core chlorophytes</taxon>
        <taxon>Trebouxiophyceae</taxon>
        <taxon>Trebouxiophyceae incertae sedis</taxon>
        <taxon>Coccomyxaceae</taxon>
        <taxon>Coccomyxa</taxon>
    </lineage>
</organism>
<evidence type="ECO:0000313" key="4">
    <source>
        <dbReference type="Proteomes" id="UP001497392"/>
    </source>
</evidence>
<sequence>MVFYGSANLPCSSLLEMMADEELTTVDRSTKLAIFHKMGAAHANAGEHEAAEAAYSKAQALCTRLMKQLQDANVPEAQRISILTCCMNLILDRLANAWKLRQTALACDILFQATHLLNQAILLPQQLFHMRRQDVLSCLFNESKEHQSVWDVDAHRLLAQCYKLITENLEIDRDHNDEETQTEVSMLQAQMLRLLSQAYLLSGQPAHALACAQSLRKLQNAPDDTPGLSLTTTEALLLLGQKEQAEAELLALLKHKGASAAQCLAGLSAFAQNPRCSALKPAVDTMLERFAEEVTVLVRMVDALLGASENEKNISQEREACVIDIIKHRKVVRLNTLFGKVDDSVENPRKSLYKLLWNHATQCFTSKDYRASASFYLAAMAYAEPEAKAAVSRQLVLVQKAMPDVFRSLEYADEATEPEPSSKRVILTKLTHIKVLLQRGEVRRAIDLLQPLLYDDVASDFLREHASLPIARQALTMLWEEINTREGPSEKAGYDGNIARNLVMVMTDMEEGYELRQVSWKPTSAAGRRHRITGDNIHQELAGLFSQVQDRLEAVGRNSFFGPEPPEWLARAAYSAATIATNSAKDHNAAALLFRASGSIHEYLPCPTAEELQRRRETYLMSIKCTIDEYSEHPERKSLLMSRVRALHEKASAALEAAMKHPIAPRDLLKAKQGLWNIEFMLAEVHSQYATMLALMQRVKAEEFFTFTADDMLSYGHLCLQGPEHPHAPSARIAFSGALQLMRSQKEPPCMDKLAMTVNEIYKVSKDEEALDLLADISCYVRSMKTSAYPSSEMGWLISAAWEKGSKYAQHLNHQRALSFMAAAVGLMDFCDDFKDRKEVFKKQYEQLRKEYSEAGFLGP</sequence>
<evidence type="ECO:0000256" key="1">
    <source>
        <dbReference type="ARBA" id="ARBA00023254"/>
    </source>
</evidence>
<accession>A0ABP1FM51</accession>
<gene>
    <name evidence="3" type="primary">g2239</name>
    <name evidence="3" type="ORF">VP750_LOCUS1918</name>
</gene>
<dbReference type="Pfam" id="PF08631">
    <property type="entry name" value="SPO22"/>
    <property type="match status" value="1"/>
</dbReference>
<keyword evidence="4" id="KW-1185">Reference proteome</keyword>
<dbReference type="InterPro" id="IPR011990">
    <property type="entry name" value="TPR-like_helical_dom_sf"/>
</dbReference>
<reference evidence="3 4" key="1">
    <citation type="submission" date="2024-06" db="EMBL/GenBank/DDBJ databases">
        <authorList>
            <person name="Kraege A."/>
            <person name="Thomma B."/>
        </authorList>
    </citation>
    <scope>NUCLEOTIDE SEQUENCE [LARGE SCALE GENOMIC DNA]</scope>
</reference>
<evidence type="ECO:0000313" key="3">
    <source>
        <dbReference type="EMBL" id="CAL5220259.1"/>
    </source>
</evidence>
<dbReference type="PANTHER" id="PTHR40375:SF2">
    <property type="entry name" value="SPORULATION-SPECIFIC PROTEIN 22"/>
    <property type="match status" value="1"/>
</dbReference>
<keyword evidence="1" id="KW-0469">Meiosis</keyword>
<comment type="caution">
    <text evidence="3">The sequence shown here is derived from an EMBL/GenBank/DDBJ whole genome shotgun (WGS) entry which is preliminary data.</text>
</comment>